<dbReference type="EMBL" id="KK110015">
    <property type="protein sequence ID" value="EZA46579.1"/>
    <property type="molecule type" value="Genomic_DNA"/>
</dbReference>
<feature type="compositionally biased region" description="Basic and acidic residues" evidence="1">
    <location>
        <begin position="13"/>
        <end position="61"/>
    </location>
</feature>
<reference evidence="2 3" key="1">
    <citation type="journal article" date="2014" name="Curr. Biol.">
        <title>The genome of the clonal raider ant Cerapachys biroi.</title>
        <authorList>
            <person name="Oxley P.R."/>
            <person name="Ji L."/>
            <person name="Fetter-Pruneda I."/>
            <person name="McKenzie S.K."/>
            <person name="Li C."/>
            <person name="Hu H."/>
            <person name="Zhang G."/>
            <person name="Kronauer D.J."/>
        </authorList>
    </citation>
    <scope>NUCLEOTIDE SEQUENCE [LARGE SCALE GENOMIC DNA]</scope>
</reference>
<sequence>MPPELPTVTAIDLSRESVERTRADKEIGSRYKFGDTRVPESGKKGGEQKEKERERERERKR</sequence>
<feature type="region of interest" description="Disordered" evidence="1">
    <location>
        <begin position="1"/>
        <end position="61"/>
    </location>
</feature>
<proteinExistence type="predicted"/>
<evidence type="ECO:0000313" key="2">
    <source>
        <dbReference type="EMBL" id="EZA46579.1"/>
    </source>
</evidence>
<dbReference type="Proteomes" id="UP000053097">
    <property type="component" value="Unassembled WGS sequence"/>
</dbReference>
<evidence type="ECO:0000256" key="1">
    <source>
        <dbReference type="SAM" id="MobiDB-lite"/>
    </source>
</evidence>
<evidence type="ECO:0000313" key="3">
    <source>
        <dbReference type="Proteomes" id="UP000053097"/>
    </source>
</evidence>
<protein>
    <submittedName>
        <fullName evidence="2">Uncharacterized protein</fullName>
    </submittedName>
</protein>
<name>A0A026VUS8_OOCBI</name>
<dbReference type="AlphaFoldDB" id="A0A026VUS8"/>
<accession>A0A026VUS8</accession>
<organism evidence="2 3">
    <name type="scientific">Ooceraea biroi</name>
    <name type="common">Clonal raider ant</name>
    <name type="synonym">Cerapachys biroi</name>
    <dbReference type="NCBI Taxonomy" id="2015173"/>
    <lineage>
        <taxon>Eukaryota</taxon>
        <taxon>Metazoa</taxon>
        <taxon>Ecdysozoa</taxon>
        <taxon>Arthropoda</taxon>
        <taxon>Hexapoda</taxon>
        <taxon>Insecta</taxon>
        <taxon>Pterygota</taxon>
        <taxon>Neoptera</taxon>
        <taxon>Endopterygota</taxon>
        <taxon>Hymenoptera</taxon>
        <taxon>Apocrita</taxon>
        <taxon>Aculeata</taxon>
        <taxon>Formicoidea</taxon>
        <taxon>Formicidae</taxon>
        <taxon>Dorylinae</taxon>
        <taxon>Ooceraea</taxon>
    </lineage>
</organism>
<gene>
    <name evidence="2" type="ORF">X777_00013</name>
</gene>
<keyword evidence="3" id="KW-1185">Reference proteome</keyword>